<reference evidence="3 4" key="1">
    <citation type="submission" date="2015-06" db="EMBL/GenBank/DDBJ databases">
        <authorList>
            <person name="Xie B.-B."/>
            <person name="Rong J.-C."/>
            <person name="Qin Q.-L."/>
            <person name="Zhang Y.-Z."/>
        </authorList>
    </citation>
    <scope>NUCLEOTIDE SEQUENCE [LARGE SCALE GENOMIC DNA]</scope>
    <source>
        <strain evidence="3 4">JCM 20779</strain>
    </source>
</reference>
<dbReference type="Pfam" id="PF00534">
    <property type="entry name" value="Glycos_transf_1"/>
    <property type="match status" value="1"/>
</dbReference>
<evidence type="ECO:0000259" key="1">
    <source>
        <dbReference type="Pfam" id="PF00534"/>
    </source>
</evidence>
<dbReference type="EMBL" id="CP011924">
    <property type="protein sequence ID" value="ATD08973.1"/>
    <property type="molecule type" value="Genomic_DNA"/>
</dbReference>
<feature type="domain" description="Glycosyltransferase subfamily 4-like N-terminal" evidence="2">
    <location>
        <begin position="18"/>
        <end position="170"/>
    </location>
</feature>
<dbReference type="PANTHER" id="PTHR45947:SF3">
    <property type="entry name" value="SULFOQUINOVOSYL TRANSFERASE SQD2"/>
    <property type="match status" value="1"/>
</dbReference>
<dbReference type="Pfam" id="PF13439">
    <property type="entry name" value="Glyco_transf_4"/>
    <property type="match status" value="1"/>
</dbReference>
<dbReference type="InterPro" id="IPR050194">
    <property type="entry name" value="Glycosyltransferase_grp1"/>
</dbReference>
<dbReference type="RefSeq" id="WP_010368535.1">
    <property type="nucleotide sequence ID" value="NZ_CP011924.1"/>
</dbReference>
<evidence type="ECO:0008006" key="5">
    <source>
        <dbReference type="Google" id="ProtNLM"/>
    </source>
</evidence>
<dbReference type="Proteomes" id="UP000016521">
    <property type="component" value="Chromosome I"/>
</dbReference>
<evidence type="ECO:0000313" key="3">
    <source>
        <dbReference type="EMBL" id="ATD08973.1"/>
    </source>
</evidence>
<accession>A0ABN5CH88</accession>
<protein>
    <recommendedName>
        <fullName evidence="5">Glycosyltransferase</fullName>
    </recommendedName>
</protein>
<sequence length="363" mass="41037">MKSVKSVNIFVLDVTLKGGIERFCANLANSLVKKGMHVRVYSLHKTNDKPLYPINSSVEIFYISKFKFYNNFYKITTLYACLLLRRMSFLFNENCKIISTHPITTILLNFLGFKMSNLIASEHSSYESHGKLVCFLRKRAYKSVNAIVTQTKSGYESFKSIGLESTTIYNSTVNFSDSDQWKYNTNENFLCLSVARVESVKQLHIILYIAKEIKSRGLPITFAIVGDGSEKESLQHLSAKLGVSDMVTFYPATNDVFLYYKKAALYLITSKTESFSMTMTEALSYSVPVISNGSLVGPSEVIINGLNGFLCKDNDVSEFSDLIEGVYRSADLKRLKDASLRSAFRFNEDKVIDKWLALINLTK</sequence>
<proteinExistence type="predicted"/>
<dbReference type="InterPro" id="IPR001296">
    <property type="entry name" value="Glyco_trans_1"/>
</dbReference>
<feature type="domain" description="Glycosyl transferase family 1" evidence="1">
    <location>
        <begin position="181"/>
        <end position="330"/>
    </location>
</feature>
<keyword evidence="4" id="KW-1185">Reference proteome</keyword>
<dbReference type="PANTHER" id="PTHR45947">
    <property type="entry name" value="SULFOQUINOVOSYL TRANSFERASE SQD2"/>
    <property type="match status" value="1"/>
</dbReference>
<dbReference type="SUPFAM" id="SSF53756">
    <property type="entry name" value="UDP-Glycosyltransferase/glycogen phosphorylase"/>
    <property type="match status" value="1"/>
</dbReference>
<organism evidence="3 4">
    <name type="scientific">Pseudoalteromonas piscicida</name>
    <dbReference type="NCBI Taxonomy" id="43662"/>
    <lineage>
        <taxon>Bacteria</taxon>
        <taxon>Pseudomonadati</taxon>
        <taxon>Pseudomonadota</taxon>
        <taxon>Gammaproteobacteria</taxon>
        <taxon>Alteromonadales</taxon>
        <taxon>Pseudoalteromonadaceae</taxon>
        <taxon>Pseudoalteromonas</taxon>
    </lineage>
</organism>
<name>A0ABN5CH88_PSEO7</name>
<dbReference type="Gene3D" id="3.40.50.2000">
    <property type="entry name" value="Glycogen Phosphorylase B"/>
    <property type="match status" value="2"/>
</dbReference>
<evidence type="ECO:0000259" key="2">
    <source>
        <dbReference type="Pfam" id="PF13439"/>
    </source>
</evidence>
<dbReference type="InterPro" id="IPR028098">
    <property type="entry name" value="Glyco_trans_4-like_N"/>
</dbReference>
<gene>
    <name evidence="3" type="ORF">PPIS_a4331</name>
</gene>
<evidence type="ECO:0000313" key="4">
    <source>
        <dbReference type="Proteomes" id="UP000016521"/>
    </source>
</evidence>